<gene>
    <name evidence="1" type="ORF">JOF57_002429</name>
</gene>
<accession>A0ABS4ZTL5</accession>
<sequence>MSTTNPEAWDAGYTPAYRARNYLTDRMAAFVDDTVDLTLDANQCGGDTFPEHFARLQSQWAKCVDAAEVIHARFDTDWNRAGGPLTVIAPAVRDAALSELRIVWNTLARNYVAETLDIDRLPFDCIFCGTHVPRGGRFDHRCPECMCVLNLNDDETDWL</sequence>
<organism evidence="1 2">
    <name type="scientific">Mycolicibacterium lutetiense</name>
    <dbReference type="NCBI Taxonomy" id="1641992"/>
    <lineage>
        <taxon>Bacteria</taxon>
        <taxon>Bacillati</taxon>
        <taxon>Actinomycetota</taxon>
        <taxon>Actinomycetes</taxon>
        <taxon>Mycobacteriales</taxon>
        <taxon>Mycobacteriaceae</taxon>
        <taxon>Mycolicibacterium</taxon>
    </lineage>
</organism>
<dbReference type="EMBL" id="JAGIOP010000002">
    <property type="protein sequence ID" value="MBP2452516.1"/>
    <property type="molecule type" value="Genomic_DNA"/>
</dbReference>
<evidence type="ECO:0000313" key="1">
    <source>
        <dbReference type="EMBL" id="MBP2452516.1"/>
    </source>
</evidence>
<protein>
    <submittedName>
        <fullName evidence="1">Uncharacterized protein</fullName>
    </submittedName>
</protein>
<proteinExistence type="predicted"/>
<name>A0ABS4ZTL5_9MYCO</name>
<keyword evidence="2" id="KW-1185">Reference proteome</keyword>
<comment type="caution">
    <text evidence="1">The sequence shown here is derived from an EMBL/GenBank/DDBJ whole genome shotgun (WGS) entry which is preliminary data.</text>
</comment>
<evidence type="ECO:0000313" key="2">
    <source>
        <dbReference type="Proteomes" id="UP000694460"/>
    </source>
</evidence>
<dbReference type="RefSeq" id="WP_209916693.1">
    <property type="nucleotide sequence ID" value="NZ_JAGIOP010000002.1"/>
</dbReference>
<reference evidence="1 2" key="1">
    <citation type="submission" date="2021-03" db="EMBL/GenBank/DDBJ databases">
        <title>Sequencing the genomes of 1000 actinobacteria strains.</title>
        <authorList>
            <person name="Klenk H.-P."/>
        </authorList>
    </citation>
    <scope>NUCLEOTIDE SEQUENCE [LARGE SCALE GENOMIC DNA]</scope>
    <source>
        <strain evidence="1 2">DSM 46713</strain>
    </source>
</reference>
<dbReference type="Proteomes" id="UP000694460">
    <property type="component" value="Unassembled WGS sequence"/>
</dbReference>